<dbReference type="AlphaFoldDB" id="A0A5R9A8A5"/>
<gene>
    <name evidence="7" type="ORF">FEA48_11725</name>
</gene>
<evidence type="ECO:0000256" key="6">
    <source>
        <dbReference type="SAM" id="SignalP"/>
    </source>
</evidence>
<dbReference type="InterPro" id="IPR029046">
    <property type="entry name" value="LolA/LolB/LppX"/>
</dbReference>
<evidence type="ECO:0000256" key="3">
    <source>
        <dbReference type="ARBA" id="ARBA00022729"/>
    </source>
</evidence>
<reference evidence="7 8" key="1">
    <citation type="submission" date="2019-05" db="EMBL/GenBank/DDBJ databases">
        <authorList>
            <person name="Moore K."/>
            <person name="O'Neill P."/>
            <person name="Farbos A."/>
            <person name="Studholme D.J."/>
        </authorList>
    </citation>
    <scope>NUCLEOTIDE SEQUENCE [LARGE SCALE GENOMIC DNA]</scope>
    <source>
        <strain evidence="7 8">DSM 9128</strain>
    </source>
</reference>
<dbReference type="RefSeq" id="WP_138213950.1">
    <property type="nucleotide sequence ID" value="NZ_VASG01000003.1"/>
</dbReference>
<dbReference type="EMBL" id="VASG01000003">
    <property type="protein sequence ID" value="TLP74871.1"/>
    <property type="molecule type" value="Genomic_DNA"/>
</dbReference>
<name>A0A5R9A8A5_PSENT</name>
<keyword evidence="2" id="KW-0813">Transport</keyword>
<protein>
    <submittedName>
        <fullName evidence="7">Outer membrane lipoprotein carrier protein LolA</fullName>
    </submittedName>
</protein>
<dbReference type="Proteomes" id="UP000307510">
    <property type="component" value="Unassembled WGS sequence"/>
</dbReference>
<dbReference type="InterPro" id="IPR004564">
    <property type="entry name" value="OM_lipoprot_carrier_LolA-like"/>
</dbReference>
<dbReference type="Pfam" id="PF19574">
    <property type="entry name" value="LolA_3"/>
    <property type="match status" value="1"/>
</dbReference>
<dbReference type="CDD" id="cd16325">
    <property type="entry name" value="LolA"/>
    <property type="match status" value="1"/>
</dbReference>
<keyword evidence="4" id="KW-0653">Protein transport</keyword>
<evidence type="ECO:0000256" key="1">
    <source>
        <dbReference type="ARBA" id="ARBA00011245"/>
    </source>
</evidence>
<feature type="signal peptide" evidence="6">
    <location>
        <begin position="1"/>
        <end position="19"/>
    </location>
</feature>
<organism evidence="7 8">
    <name type="scientific">Pseudomonas nitroreducens</name>
    <dbReference type="NCBI Taxonomy" id="46680"/>
    <lineage>
        <taxon>Bacteria</taxon>
        <taxon>Pseudomonadati</taxon>
        <taxon>Pseudomonadota</taxon>
        <taxon>Gammaproteobacteria</taxon>
        <taxon>Pseudomonadales</taxon>
        <taxon>Pseudomonadaceae</taxon>
        <taxon>Pseudomonas</taxon>
    </lineage>
</organism>
<dbReference type="Gene3D" id="2.50.20.10">
    <property type="entry name" value="Lipoprotein localisation LolA/LolB/LppX"/>
    <property type="match status" value="1"/>
</dbReference>
<evidence type="ECO:0000256" key="5">
    <source>
        <dbReference type="SAM" id="MobiDB-lite"/>
    </source>
</evidence>
<comment type="caution">
    <text evidence="7">The sequence shown here is derived from an EMBL/GenBank/DDBJ whole genome shotgun (WGS) entry which is preliminary data.</text>
</comment>
<evidence type="ECO:0000256" key="4">
    <source>
        <dbReference type="ARBA" id="ARBA00022927"/>
    </source>
</evidence>
<comment type="subunit">
    <text evidence="1">Monomer.</text>
</comment>
<evidence type="ECO:0000256" key="2">
    <source>
        <dbReference type="ARBA" id="ARBA00022448"/>
    </source>
</evidence>
<dbReference type="GO" id="GO:0015031">
    <property type="term" value="P:protein transport"/>
    <property type="evidence" value="ECO:0007669"/>
    <property type="project" value="UniProtKB-KW"/>
</dbReference>
<reference evidence="8" key="2">
    <citation type="submission" date="2019-06" db="EMBL/GenBank/DDBJ databases">
        <title>AzeR, a transcriptional regulator that responds to azelaic acid in Pseudomonas nitroreducens.</title>
        <authorList>
            <person name="Bez C."/>
            <person name="Javvadi S.G."/>
            <person name="Bertani I."/>
            <person name="Devescovi G."/>
            <person name="Studholme D.J."/>
            <person name="Geller A."/>
            <person name="Levy A."/>
            <person name="Venturi V."/>
        </authorList>
    </citation>
    <scope>NUCLEOTIDE SEQUENCE [LARGE SCALE GENOMIC DNA]</scope>
    <source>
        <strain evidence="8">DSM 9128</strain>
    </source>
</reference>
<accession>A0A5R9A8A5</accession>
<feature type="region of interest" description="Disordered" evidence="5">
    <location>
        <begin position="174"/>
        <end position="197"/>
    </location>
</feature>
<keyword evidence="3 6" id="KW-0732">Signal</keyword>
<evidence type="ECO:0000313" key="7">
    <source>
        <dbReference type="EMBL" id="TLP74871.1"/>
    </source>
</evidence>
<proteinExistence type="predicted"/>
<feature type="chain" id="PRO_5024411760" evidence="6">
    <location>
        <begin position="20"/>
        <end position="197"/>
    </location>
</feature>
<evidence type="ECO:0000313" key="8">
    <source>
        <dbReference type="Proteomes" id="UP000307510"/>
    </source>
</evidence>
<keyword evidence="7" id="KW-0449">Lipoprotein</keyword>
<sequence>MLKRALLVCGLLLAPLAHAFDLPQLAAQLGKPAVVRGEFVQEKHLRSLPQPLVSKGHFVLAKQHGLLWLLQTPLKQDYRIDDQGIARRDANGWQQLPQRSASAQQNRLFLAVLEGDSSGLQRDFDLALSGEANDWKLTLTPRAMLLKQIFDSIEIAGGELVQRIELHEAQGDRTVLRMTSSQPGDSLTDAERSDFAR</sequence>
<dbReference type="SUPFAM" id="SSF89392">
    <property type="entry name" value="Prokaryotic lipoproteins and lipoprotein localization factors"/>
    <property type="match status" value="1"/>
</dbReference>